<keyword evidence="3" id="KW-0408">Iron</keyword>
<sequence length="67" mass="7292">MSRHFEPVIIGFLCNWCAYAGGDLAGVSRLQYPPNMRPVRVMCSGMVHPNLVTDAFHKGADGVIVMG</sequence>
<keyword evidence="1" id="KW-0479">Metal-binding</keyword>
<dbReference type="Pfam" id="PF02662">
    <property type="entry name" value="FlpD"/>
    <property type="match status" value="1"/>
</dbReference>
<dbReference type="AlphaFoldDB" id="A0A1W2AY02"/>
<dbReference type="GO" id="GO:0016491">
    <property type="term" value="F:oxidoreductase activity"/>
    <property type="evidence" value="ECO:0007669"/>
    <property type="project" value="UniProtKB-KW"/>
</dbReference>
<protein>
    <submittedName>
        <fullName evidence="6">F420-non-reducing hydrogenase iron-sulfur subunit</fullName>
    </submittedName>
</protein>
<evidence type="ECO:0000256" key="3">
    <source>
        <dbReference type="ARBA" id="ARBA00023004"/>
    </source>
</evidence>
<dbReference type="Proteomes" id="UP000192418">
    <property type="component" value="Unassembled WGS sequence"/>
</dbReference>
<keyword evidence="4" id="KW-0411">Iron-sulfur</keyword>
<evidence type="ECO:0000256" key="4">
    <source>
        <dbReference type="ARBA" id="ARBA00023014"/>
    </source>
</evidence>
<keyword evidence="2" id="KW-0560">Oxidoreductase</keyword>
<feature type="domain" description="F420-non-reducing hydrogenase iron-sulfur subunit D" evidence="5">
    <location>
        <begin position="9"/>
        <end position="67"/>
    </location>
</feature>
<dbReference type="InterPro" id="IPR003813">
    <property type="entry name" value="MvhD/FlpD"/>
</dbReference>
<evidence type="ECO:0000259" key="5">
    <source>
        <dbReference type="Pfam" id="PF02662"/>
    </source>
</evidence>
<dbReference type="STRING" id="1121400.SAMN02746065_106145"/>
<keyword evidence="7" id="KW-1185">Reference proteome</keyword>
<name>A0A1W2AY02_9BACT</name>
<accession>A0A1W2AY02</accession>
<dbReference type="EMBL" id="FWXY01000006">
    <property type="protein sequence ID" value="SMC65605.1"/>
    <property type="molecule type" value="Genomic_DNA"/>
</dbReference>
<proteinExistence type="predicted"/>
<evidence type="ECO:0000256" key="2">
    <source>
        <dbReference type="ARBA" id="ARBA00023002"/>
    </source>
</evidence>
<dbReference type="GO" id="GO:0046872">
    <property type="term" value="F:metal ion binding"/>
    <property type="evidence" value="ECO:0007669"/>
    <property type="project" value="UniProtKB-KW"/>
</dbReference>
<evidence type="ECO:0000256" key="1">
    <source>
        <dbReference type="ARBA" id="ARBA00022723"/>
    </source>
</evidence>
<gene>
    <name evidence="6" type="ORF">SAMN02746065_106145</name>
</gene>
<evidence type="ECO:0000313" key="7">
    <source>
        <dbReference type="Proteomes" id="UP000192418"/>
    </source>
</evidence>
<organism evidence="6 7">
    <name type="scientific">Desulfocicer vacuolatum DSM 3385</name>
    <dbReference type="NCBI Taxonomy" id="1121400"/>
    <lineage>
        <taxon>Bacteria</taxon>
        <taxon>Pseudomonadati</taxon>
        <taxon>Thermodesulfobacteriota</taxon>
        <taxon>Desulfobacteria</taxon>
        <taxon>Desulfobacterales</taxon>
        <taxon>Desulfobacteraceae</taxon>
        <taxon>Desulfocicer</taxon>
    </lineage>
</organism>
<dbReference type="GO" id="GO:0051536">
    <property type="term" value="F:iron-sulfur cluster binding"/>
    <property type="evidence" value="ECO:0007669"/>
    <property type="project" value="UniProtKB-KW"/>
</dbReference>
<evidence type="ECO:0000313" key="6">
    <source>
        <dbReference type="EMBL" id="SMC65605.1"/>
    </source>
</evidence>
<reference evidence="6 7" key="1">
    <citation type="submission" date="2017-04" db="EMBL/GenBank/DDBJ databases">
        <authorList>
            <person name="Afonso C.L."/>
            <person name="Miller P.J."/>
            <person name="Scott M.A."/>
            <person name="Spackman E."/>
            <person name="Goraichik I."/>
            <person name="Dimitrov K.M."/>
            <person name="Suarez D.L."/>
            <person name="Swayne D.E."/>
        </authorList>
    </citation>
    <scope>NUCLEOTIDE SEQUENCE [LARGE SCALE GENOMIC DNA]</scope>
    <source>
        <strain evidence="6 7">DSM 3385</strain>
    </source>
</reference>